<evidence type="ECO:0000256" key="1">
    <source>
        <dbReference type="ARBA" id="ARBA00093462"/>
    </source>
</evidence>
<dbReference type="InterPro" id="IPR058660">
    <property type="entry name" value="WHD_DnaB"/>
</dbReference>
<protein>
    <submittedName>
        <fullName evidence="5">Replication initiation and membrane attachment protein</fullName>
    </submittedName>
</protein>
<dbReference type="Pfam" id="PF07261">
    <property type="entry name" value="DnaB_2"/>
    <property type="match status" value="1"/>
</dbReference>
<evidence type="ECO:0000259" key="4">
    <source>
        <dbReference type="Pfam" id="PF25888"/>
    </source>
</evidence>
<feature type="domain" description="DnaB/C C-terminal" evidence="3">
    <location>
        <begin position="316"/>
        <end position="380"/>
    </location>
</feature>
<proteinExistence type="inferred from homology"/>
<comment type="caution">
    <text evidence="5">The sequence shown here is derived from an EMBL/GenBank/DDBJ whole genome shotgun (WGS) entry which is preliminary data.</text>
</comment>
<dbReference type="Proteomes" id="UP000624041">
    <property type="component" value="Unassembled WGS sequence"/>
</dbReference>
<dbReference type="Pfam" id="PF25888">
    <property type="entry name" value="WHD_DnaB"/>
    <property type="match status" value="1"/>
</dbReference>
<dbReference type="EMBL" id="BMOS01000001">
    <property type="protein sequence ID" value="GGN49022.1"/>
    <property type="molecule type" value="Genomic_DNA"/>
</dbReference>
<reference evidence="5" key="1">
    <citation type="journal article" date="2014" name="Int. J. Syst. Evol. Microbiol.">
        <title>Complete genome sequence of Corynebacterium casei LMG S-19264T (=DSM 44701T), isolated from a smear-ripened cheese.</title>
        <authorList>
            <consortium name="US DOE Joint Genome Institute (JGI-PGF)"/>
            <person name="Walter F."/>
            <person name="Albersmeier A."/>
            <person name="Kalinowski J."/>
            <person name="Ruckert C."/>
        </authorList>
    </citation>
    <scope>NUCLEOTIDE SEQUENCE</scope>
    <source>
        <strain evidence="5">JCM 17251</strain>
    </source>
</reference>
<organism evidence="5 6">
    <name type="scientific">Oceanobacillus indicireducens</name>
    <dbReference type="NCBI Taxonomy" id="1004261"/>
    <lineage>
        <taxon>Bacteria</taxon>
        <taxon>Bacillati</taxon>
        <taxon>Bacillota</taxon>
        <taxon>Bacilli</taxon>
        <taxon>Bacillales</taxon>
        <taxon>Bacillaceae</taxon>
        <taxon>Oceanobacillus</taxon>
    </lineage>
</organism>
<accession>A0A918CYB4</accession>
<feature type="compositionally biased region" description="Polar residues" evidence="2">
    <location>
        <begin position="399"/>
        <end position="410"/>
    </location>
</feature>
<name>A0A918CYB4_9BACI</name>
<comment type="similarity">
    <text evidence="1">Belongs to the DnaB/DnaD family.</text>
</comment>
<sequence>MKSIGQLLPVDGYFVRMDKALPVDYLQSLTHLYQPLIGTEALMLYLTLTNEVSLQEEGIPQTHHTLMNYMMLPLDRIYDARLKLEAIGLLRTFKQEMDEFTIYTYNLQCPFDSKSFFEEAMCSSLLYHHLGEQKFNQLKDLFAKDSVPEAGENITADFQEVFQTTPKEGMVQVTVHEDEAVAVEEDGTVDFQWLEQMLKQRMIPVYRVLTKENRKLIAHMLILYELESFEIDKAVNWSLNEENYLDREEFKQACHDIYRAKSNSQPIRLVEKKELNKQVIKAEEPEKPLTREDLLIRELETITPKQLLEDLSSGSSASAQDLKLISDVMTNQGLPPAVMNVLIHYVLLQTNMKLSRAYLEKIASHWSRAKLQTAREAMEFAKKEKASYEEAKAKRARNHQGNYGRASNNDIVPDWYKSGKHKEKKEEKESPAMNKEQWKVAKLLQQYSEGN</sequence>
<feature type="domain" description="Replicative helicase loading/DNA remodeling protein DnaB N-terminal winged helix" evidence="4">
    <location>
        <begin position="9"/>
        <end position="203"/>
    </location>
</feature>
<evidence type="ECO:0000313" key="6">
    <source>
        <dbReference type="Proteomes" id="UP000624041"/>
    </source>
</evidence>
<evidence type="ECO:0000256" key="2">
    <source>
        <dbReference type="SAM" id="MobiDB-lite"/>
    </source>
</evidence>
<feature type="region of interest" description="Disordered" evidence="2">
    <location>
        <begin position="392"/>
        <end position="438"/>
    </location>
</feature>
<reference evidence="5" key="2">
    <citation type="submission" date="2020-09" db="EMBL/GenBank/DDBJ databases">
        <authorList>
            <person name="Sun Q."/>
            <person name="Ohkuma M."/>
        </authorList>
    </citation>
    <scope>NUCLEOTIDE SEQUENCE</scope>
    <source>
        <strain evidence="5">JCM 17251</strain>
    </source>
</reference>
<gene>
    <name evidence="5" type="primary">dnaB</name>
    <name evidence="5" type="ORF">GCM10007971_01270</name>
</gene>
<dbReference type="RefSeq" id="WP_188855764.1">
    <property type="nucleotide sequence ID" value="NZ_BMOS01000001.1"/>
</dbReference>
<keyword evidence="6" id="KW-1185">Reference proteome</keyword>
<dbReference type="AlphaFoldDB" id="A0A918CYB4"/>
<dbReference type="InterPro" id="IPR006343">
    <property type="entry name" value="DnaB/C_C"/>
</dbReference>
<evidence type="ECO:0000313" key="5">
    <source>
        <dbReference type="EMBL" id="GGN49022.1"/>
    </source>
</evidence>
<evidence type="ECO:0000259" key="3">
    <source>
        <dbReference type="Pfam" id="PF07261"/>
    </source>
</evidence>